<accession>A0A9R0IKR2</accession>
<evidence type="ECO:0000256" key="1">
    <source>
        <dbReference type="SAM" id="MobiDB-lite"/>
    </source>
</evidence>
<dbReference type="GeneID" id="110790680"/>
<gene>
    <name evidence="4 5 6" type="primary">LOC110790680</name>
</gene>
<dbReference type="RefSeq" id="XP_021851143.1">
    <property type="nucleotide sequence ID" value="XM_021995451.1"/>
</dbReference>
<evidence type="ECO:0000259" key="2">
    <source>
        <dbReference type="Pfam" id="PF07460"/>
    </source>
</evidence>
<evidence type="ECO:0000313" key="5">
    <source>
        <dbReference type="RefSeq" id="XP_021851144.1"/>
    </source>
</evidence>
<dbReference type="Proteomes" id="UP000813463">
    <property type="component" value="Chromosome 4"/>
</dbReference>
<proteinExistence type="predicted"/>
<dbReference type="PANTHER" id="PTHR34199:SF1">
    <property type="entry name" value="HISTONE-LYSINE N-METHYLTRANSFERASE, H3 LYSINE-79 SPECIFIC-LIKE PROTEIN"/>
    <property type="match status" value="1"/>
</dbReference>
<dbReference type="GO" id="GO:0003677">
    <property type="term" value="F:DNA binding"/>
    <property type="evidence" value="ECO:0007669"/>
    <property type="project" value="InterPro"/>
</dbReference>
<dbReference type="Pfam" id="PF07460">
    <property type="entry name" value="NUMOD3"/>
    <property type="match status" value="1"/>
</dbReference>
<evidence type="ECO:0000313" key="6">
    <source>
        <dbReference type="RefSeq" id="XP_021851145.1"/>
    </source>
</evidence>
<dbReference type="AlphaFoldDB" id="A0A9R0IKR2"/>
<feature type="compositionally biased region" description="Basic and acidic residues" evidence="1">
    <location>
        <begin position="275"/>
        <end position="285"/>
    </location>
</feature>
<dbReference type="OrthoDB" id="6013at2759"/>
<evidence type="ECO:0000313" key="4">
    <source>
        <dbReference type="RefSeq" id="XP_021851143.1"/>
    </source>
</evidence>
<dbReference type="InterPro" id="IPR003611">
    <property type="entry name" value="NUMOD3"/>
</dbReference>
<dbReference type="RefSeq" id="XP_021851145.1">
    <property type="nucleotide sequence ID" value="XM_021995453.1"/>
</dbReference>
<keyword evidence="3" id="KW-1185">Reference proteome</keyword>
<reference evidence="4 5" key="2">
    <citation type="submission" date="2025-04" db="UniProtKB">
        <authorList>
            <consortium name="RefSeq"/>
        </authorList>
    </citation>
    <scope>IDENTIFICATION</scope>
</reference>
<dbReference type="KEGG" id="soe:110790680"/>
<dbReference type="PANTHER" id="PTHR34199">
    <property type="entry name" value="NUMOD3 MOTIF FAMILY PROTEIN, EXPRESSED"/>
    <property type="match status" value="1"/>
</dbReference>
<feature type="domain" description="Nuclease associated modular" evidence="2">
    <location>
        <begin position="122"/>
        <end position="149"/>
    </location>
</feature>
<sequence length="388" mass="44634">MSMPHMALLNQPQSLLSTSCVHLWPFFHTATEYSDHQMITGKFWCFATPLKCSSMPLAVSSTVRRLHPLGAVFAEACESSDVHSELDSYQNSHDNEAWDEDGRVACHNSESEVIYCTETLRRRRIGLANKGKVPWNKGRKHSPETRARIKEKTLEALRDPKIRKKMSEAPRLHSEQSKRKIGSSLKKLWAERLKRKRSKEKFFSSWTESIAEAARRGGINEEQLNWDSYERLKVEMAFQRLQWDEEKEKEKDMKRIRAEKKVQKRVQNVTRVAQKKVEHKQNELRPKKKGMRSRKRREGKGEAAASKELNIKDRLVKIFGKKSIDGPSCSQSGTMVYLQSALEKFDIESIKAQQSRSTVSLADQIQAAKSKRQQIVTNKSNIISTPPG</sequence>
<evidence type="ECO:0000313" key="3">
    <source>
        <dbReference type="Proteomes" id="UP000813463"/>
    </source>
</evidence>
<name>A0A9R0IKR2_SPIOL</name>
<protein>
    <submittedName>
        <fullName evidence="4 5">Uncharacterized protein LOC110790680 isoform X1</fullName>
    </submittedName>
    <submittedName>
        <fullName evidence="6">Uncharacterized protein LOC110790680 isoform X2</fullName>
    </submittedName>
</protein>
<feature type="compositionally biased region" description="Basic residues" evidence="1">
    <location>
        <begin position="286"/>
        <end position="298"/>
    </location>
</feature>
<organism evidence="3 4">
    <name type="scientific">Spinacia oleracea</name>
    <name type="common">Spinach</name>
    <dbReference type="NCBI Taxonomy" id="3562"/>
    <lineage>
        <taxon>Eukaryota</taxon>
        <taxon>Viridiplantae</taxon>
        <taxon>Streptophyta</taxon>
        <taxon>Embryophyta</taxon>
        <taxon>Tracheophyta</taxon>
        <taxon>Spermatophyta</taxon>
        <taxon>Magnoliopsida</taxon>
        <taxon>eudicotyledons</taxon>
        <taxon>Gunneridae</taxon>
        <taxon>Pentapetalae</taxon>
        <taxon>Caryophyllales</taxon>
        <taxon>Chenopodiaceae</taxon>
        <taxon>Chenopodioideae</taxon>
        <taxon>Anserineae</taxon>
        <taxon>Spinacia</taxon>
    </lineage>
</organism>
<dbReference type="RefSeq" id="XP_021851144.1">
    <property type="nucleotide sequence ID" value="XM_021995452.1"/>
</dbReference>
<reference evidence="3" key="1">
    <citation type="journal article" date="2021" name="Nat. Commun.">
        <title>Genomic analyses provide insights into spinach domestication and the genetic basis of agronomic traits.</title>
        <authorList>
            <person name="Cai X."/>
            <person name="Sun X."/>
            <person name="Xu C."/>
            <person name="Sun H."/>
            <person name="Wang X."/>
            <person name="Ge C."/>
            <person name="Zhang Z."/>
            <person name="Wang Q."/>
            <person name="Fei Z."/>
            <person name="Jiao C."/>
            <person name="Wang Q."/>
        </authorList>
    </citation>
    <scope>NUCLEOTIDE SEQUENCE [LARGE SCALE GENOMIC DNA]</scope>
    <source>
        <strain evidence="3">cv. Varoflay</strain>
    </source>
</reference>
<feature type="region of interest" description="Disordered" evidence="1">
    <location>
        <begin position="274"/>
        <end position="306"/>
    </location>
</feature>